<proteinExistence type="predicted"/>
<organism evidence="2 3">
    <name type="scientific">Portunus trituberculatus</name>
    <name type="common">Swimming crab</name>
    <name type="synonym">Neptunus trituberculatus</name>
    <dbReference type="NCBI Taxonomy" id="210409"/>
    <lineage>
        <taxon>Eukaryota</taxon>
        <taxon>Metazoa</taxon>
        <taxon>Ecdysozoa</taxon>
        <taxon>Arthropoda</taxon>
        <taxon>Crustacea</taxon>
        <taxon>Multicrustacea</taxon>
        <taxon>Malacostraca</taxon>
        <taxon>Eumalacostraca</taxon>
        <taxon>Eucarida</taxon>
        <taxon>Decapoda</taxon>
        <taxon>Pleocyemata</taxon>
        <taxon>Brachyura</taxon>
        <taxon>Eubrachyura</taxon>
        <taxon>Portunoidea</taxon>
        <taxon>Portunidae</taxon>
        <taxon>Portuninae</taxon>
        <taxon>Portunus</taxon>
    </lineage>
</organism>
<dbReference type="Proteomes" id="UP000324222">
    <property type="component" value="Unassembled WGS sequence"/>
</dbReference>
<evidence type="ECO:0000256" key="1">
    <source>
        <dbReference type="SAM" id="MobiDB-lite"/>
    </source>
</evidence>
<gene>
    <name evidence="2" type="ORF">E2C01_088997</name>
</gene>
<reference evidence="2 3" key="1">
    <citation type="submission" date="2019-05" db="EMBL/GenBank/DDBJ databases">
        <title>Another draft genome of Portunus trituberculatus and its Hox gene families provides insights of decapod evolution.</title>
        <authorList>
            <person name="Jeong J.-H."/>
            <person name="Song I."/>
            <person name="Kim S."/>
            <person name="Choi T."/>
            <person name="Kim D."/>
            <person name="Ryu S."/>
            <person name="Kim W."/>
        </authorList>
    </citation>
    <scope>NUCLEOTIDE SEQUENCE [LARGE SCALE GENOMIC DNA]</scope>
    <source>
        <tissue evidence="2">Muscle</tissue>
    </source>
</reference>
<name>A0A5B7JCC4_PORTR</name>
<keyword evidence="3" id="KW-1185">Reference proteome</keyword>
<feature type="compositionally biased region" description="Polar residues" evidence="1">
    <location>
        <begin position="16"/>
        <end position="25"/>
    </location>
</feature>
<comment type="caution">
    <text evidence="2">The sequence shown here is derived from an EMBL/GenBank/DDBJ whole genome shotgun (WGS) entry which is preliminary data.</text>
</comment>
<evidence type="ECO:0000313" key="3">
    <source>
        <dbReference type="Proteomes" id="UP000324222"/>
    </source>
</evidence>
<dbReference type="EMBL" id="VSRR010096342">
    <property type="protein sequence ID" value="MPC93852.1"/>
    <property type="molecule type" value="Genomic_DNA"/>
</dbReference>
<dbReference type="AlphaFoldDB" id="A0A5B7JCC4"/>
<protein>
    <submittedName>
        <fullName evidence="2">Uncharacterized protein</fullName>
    </submittedName>
</protein>
<feature type="region of interest" description="Disordered" evidence="1">
    <location>
        <begin position="1"/>
        <end position="25"/>
    </location>
</feature>
<accession>A0A5B7JCC4</accession>
<sequence length="25" mass="2754">MALRHSTGVPRGGHNRPQQQAARLD</sequence>
<evidence type="ECO:0000313" key="2">
    <source>
        <dbReference type="EMBL" id="MPC93852.1"/>
    </source>
</evidence>